<dbReference type="InterPro" id="IPR036864">
    <property type="entry name" value="Zn2-C6_fun-type_DNA-bd_sf"/>
</dbReference>
<reference evidence="6 7" key="1">
    <citation type="submission" date="2015-01" db="EMBL/GenBank/DDBJ databases">
        <title>The Genome Sequence of Exophiala spinifera CBS89968.</title>
        <authorList>
            <consortium name="The Broad Institute Genomics Platform"/>
            <person name="Cuomo C."/>
            <person name="de Hoog S."/>
            <person name="Gorbushina A."/>
            <person name="Stielow B."/>
            <person name="Teixiera M."/>
            <person name="Abouelleil A."/>
            <person name="Chapman S.B."/>
            <person name="Priest M."/>
            <person name="Young S.K."/>
            <person name="Wortman J."/>
            <person name="Nusbaum C."/>
            <person name="Birren B."/>
        </authorList>
    </citation>
    <scope>NUCLEOTIDE SEQUENCE [LARGE SCALE GENOMIC DNA]</scope>
    <source>
        <strain evidence="6 7">CBS 89968</strain>
    </source>
</reference>
<feature type="domain" description="Zn(2)-C6 fungal-type" evidence="5">
    <location>
        <begin position="19"/>
        <end position="49"/>
    </location>
</feature>
<dbReference type="STRING" id="91928.A0A0D2B9J4"/>
<keyword evidence="3" id="KW-0804">Transcription</keyword>
<evidence type="ECO:0000313" key="6">
    <source>
        <dbReference type="EMBL" id="KIW15315.1"/>
    </source>
</evidence>
<evidence type="ECO:0000256" key="3">
    <source>
        <dbReference type="ARBA" id="ARBA00023163"/>
    </source>
</evidence>
<keyword evidence="7" id="KW-1185">Reference proteome</keyword>
<evidence type="ECO:0000313" key="7">
    <source>
        <dbReference type="Proteomes" id="UP000053328"/>
    </source>
</evidence>
<dbReference type="GO" id="GO:0000981">
    <property type="term" value="F:DNA-binding transcription factor activity, RNA polymerase II-specific"/>
    <property type="evidence" value="ECO:0007669"/>
    <property type="project" value="InterPro"/>
</dbReference>
<protein>
    <recommendedName>
        <fullName evidence="5">Zn(2)-C6 fungal-type domain-containing protein</fullName>
    </recommendedName>
</protein>
<evidence type="ECO:0000259" key="5">
    <source>
        <dbReference type="PROSITE" id="PS50048"/>
    </source>
</evidence>
<dbReference type="HOGENOM" id="CLU_024655_2_0_1"/>
<dbReference type="Pfam" id="PF00172">
    <property type="entry name" value="Zn_clus"/>
    <property type="match status" value="1"/>
</dbReference>
<dbReference type="AlphaFoldDB" id="A0A0D2B9J4"/>
<sequence length="437" mass="48743">MSLSRSAVERANPPPRRKSCDACIKAKRRCDYGKLACVRCAQRGLDCVYSGCLQHRPDTVREVTPDVANKFCFTPSALEQVADLWNGSMLEASGFDIDSPRLASTDFGPHVGLLDVALDSDTDPLDNLFSGGSDKVDTPIYVLSPSPTCPQISTDSQGRIFEIIAVRFQYAIDEIKRAPTTMVLETRTPWHHPQLFRGPPPRSMLDAHAACALYIAKTTCNARDIVQSIEARIEDLLISPKPTTAPEILALVQSLLLYEIMCTFDNDLRFFTALEKTTLALEDSTLLLMSHLGSGQLSLPAQHTREESLQVSSLEEARPFWTSWIFHESARRTLMIALFFIQLHRVLSGTLPFSCDGDLHIRNSWTLSAHLWNAEDLFNFTAAWRSKRHLVIKDGVFSDVLMDVEAGDVDVFGKILFTLFMGIDQTKAWFAARGGML</sequence>
<accession>A0A0D2B9J4</accession>
<evidence type="ECO:0000256" key="4">
    <source>
        <dbReference type="ARBA" id="ARBA00023242"/>
    </source>
</evidence>
<dbReference type="GeneID" id="27332443"/>
<gene>
    <name evidence="6" type="ORF">PV08_05360</name>
</gene>
<proteinExistence type="predicted"/>
<dbReference type="VEuPathDB" id="FungiDB:PV08_05360"/>
<keyword evidence="2" id="KW-0238">DNA-binding</keyword>
<dbReference type="InterPro" id="IPR001138">
    <property type="entry name" value="Zn2Cys6_DnaBD"/>
</dbReference>
<dbReference type="SUPFAM" id="SSF57701">
    <property type="entry name" value="Zn2/Cys6 DNA-binding domain"/>
    <property type="match status" value="1"/>
</dbReference>
<dbReference type="GO" id="GO:0003677">
    <property type="term" value="F:DNA binding"/>
    <property type="evidence" value="ECO:0007669"/>
    <property type="project" value="UniProtKB-KW"/>
</dbReference>
<evidence type="ECO:0000256" key="1">
    <source>
        <dbReference type="ARBA" id="ARBA00023015"/>
    </source>
</evidence>
<organism evidence="6 7">
    <name type="scientific">Exophiala spinifera</name>
    <dbReference type="NCBI Taxonomy" id="91928"/>
    <lineage>
        <taxon>Eukaryota</taxon>
        <taxon>Fungi</taxon>
        <taxon>Dikarya</taxon>
        <taxon>Ascomycota</taxon>
        <taxon>Pezizomycotina</taxon>
        <taxon>Eurotiomycetes</taxon>
        <taxon>Chaetothyriomycetidae</taxon>
        <taxon>Chaetothyriales</taxon>
        <taxon>Herpotrichiellaceae</taxon>
        <taxon>Exophiala</taxon>
    </lineage>
</organism>
<dbReference type="GO" id="GO:0008270">
    <property type="term" value="F:zinc ion binding"/>
    <property type="evidence" value="ECO:0007669"/>
    <property type="project" value="InterPro"/>
</dbReference>
<dbReference type="SMART" id="SM00066">
    <property type="entry name" value="GAL4"/>
    <property type="match status" value="1"/>
</dbReference>
<keyword evidence="4" id="KW-0539">Nucleus</keyword>
<keyword evidence="1" id="KW-0805">Transcription regulation</keyword>
<dbReference type="PROSITE" id="PS50048">
    <property type="entry name" value="ZN2_CY6_FUNGAL_2"/>
    <property type="match status" value="1"/>
</dbReference>
<dbReference type="Gene3D" id="4.10.240.10">
    <property type="entry name" value="Zn(2)-C6 fungal-type DNA-binding domain"/>
    <property type="match status" value="1"/>
</dbReference>
<dbReference type="CDD" id="cd00067">
    <property type="entry name" value="GAL4"/>
    <property type="match status" value="1"/>
</dbReference>
<dbReference type="Proteomes" id="UP000053328">
    <property type="component" value="Unassembled WGS sequence"/>
</dbReference>
<name>A0A0D2B9J4_9EURO</name>
<dbReference type="RefSeq" id="XP_016235531.1">
    <property type="nucleotide sequence ID" value="XM_016379704.1"/>
</dbReference>
<dbReference type="EMBL" id="KN847495">
    <property type="protein sequence ID" value="KIW15315.1"/>
    <property type="molecule type" value="Genomic_DNA"/>
</dbReference>
<evidence type="ECO:0000256" key="2">
    <source>
        <dbReference type="ARBA" id="ARBA00023125"/>
    </source>
</evidence>
<dbReference type="OrthoDB" id="4160768at2759"/>